<keyword evidence="3" id="KW-1185">Reference proteome</keyword>
<accession>A0A090RVJ9</accession>
<comment type="caution">
    <text evidence="2">The sequence shown here is derived from an EMBL/GenBank/DDBJ whole genome shotgun (WGS) entry which is preliminary data.</text>
</comment>
<reference evidence="2 3" key="1">
    <citation type="submission" date="2014-09" db="EMBL/GenBank/DDBJ databases">
        <title>Vibrio maritimus JCM 19235. (C45) whole genome shotgun sequence.</title>
        <authorList>
            <person name="Sawabe T."/>
            <person name="Meirelles P."/>
            <person name="Nakanishi M."/>
            <person name="Sayaka M."/>
            <person name="Hattori M."/>
            <person name="Ohkuma M."/>
        </authorList>
    </citation>
    <scope>NUCLEOTIDE SEQUENCE [LARGE SCALE GENOMIC DNA]</scope>
    <source>
        <strain evidence="3">JCM19235</strain>
    </source>
</reference>
<keyword evidence="1" id="KW-1133">Transmembrane helix</keyword>
<dbReference type="Pfam" id="PF20398">
    <property type="entry name" value="DUF6691"/>
    <property type="match status" value="1"/>
</dbReference>
<feature type="transmembrane region" description="Helical" evidence="1">
    <location>
        <begin position="42"/>
        <end position="60"/>
    </location>
</feature>
<feature type="transmembrane region" description="Helical" evidence="1">
    <location>
        <begin position="85"/>
        <end position="107"/>
    </location>
</feature>
<keyword evidence="1" id="KW-0472">Membrane</keyword>
<feature type="transmembrane region" description="Helical" evidence="1">
    <location>
        <begin position="113"/>
        <end position="135"/>
    </location>
</feature>
<gene>
    <name evidence="2" type="ORF">JCM19235_6812</name>
</gene>
<dbReference type="InterPro" id="IPR046513">
    <property type="entry name" value="DUF6691"/>
</dbReference>
<sequence>MQRVISILSGFLFGAGMIISGMGDPANVMAFLDIFGAWSPDLAFVMGGALLVFAPSYWLVIRKKQEPVCTDQFCLSDSNKIDKKLLSGAALFGIGWGIAGICPGPAISSMANGSFGILGFVGAMLVGMVLTDIVVEKRATSELANQS</sequence>
<evidence type="ECO:0000313" key="2">
    <source>
        <dbReference type="EMBL" id="GAL18259.1"/>
    </source>
</evidence>
<evidence type="ECO:0000256" key="1">
    <source>
        <dbReference type="SAM" id="Phobius"/>
    </source>
</evidence>
<dbReference type="OrthoDB" id="9790409at2"/>
<protein>
    <submittedName>
        <fullName evidence="2">Predicted transporter component</fullName>
    </submittedName>
</protein>
<dbReference type="STRING" id="990268.JCM19235_6812"/>
<keyword evidence="1" id="KW-0812">Transmembrane</keyword>
<dbReference type="Proteomes" id="UP000029228">
    <property type="component" value="Unassembled WGS sequence"/>
</dbReference>
<evidence type="ECO:0000313" key="3">
    <source>
        <dbReference type="Proteomes" id="UP000029228"/>
    </source>
</evidence>
<organism evidence="2 3">
    <name type="scientific">Vibrio maritimus</name>
    <dbReference type="NCBI Taxonomy" id="990268"/>
    <lineage>
        <taxon>Bacteria</taxon>
        <taxon>Pseudomonadati</taxon>
        <taxon>Pseudomonadota</taxon>
        <taxon>Gammaproteobacteria</taxon>
        <taxon>Vibrionales</taxon>
        <taxon>Vibrionaceae</taxon>
        <taxon>Vibrio</taxon>
    </lineage>
</organism>
<name>A0A090RVJ9_9VIBR</name>
<proteinExistence type="predicted"/>
<dbReference type="AlphaFoldDB" id="A0A090RVJ9"/>
<dbReference type="EMBL" id="BBMR01000002">
    <property type="protein sequence ID" value="GAL18259.1"/>
    <property type="molecule type" value="Genomic_DNA"/>
</dbReference>